<evidence type="ECO:0000313" key="1">
    <source>
        <dbReference type="EMBL" id="MBW97682.1"/>
    </source>
</evidence>
<reference evidence="1" key="1">
    <citation type="submission" date="2018-02" db="EMBL/GenBank/DDBJ databases">
        <title>Rhizophora mucronata_Transcriptome.</title>
        <authorList>
            <person name="Meera S.P."/>
            <person name="Sreeshan A."/>
            <person name="Augustine A."/>
        </authorList>
    </citation>
    <scope>NUCLEOTIDE SEQUENCE</scope>
    <source>
        <tissue evidence="1">Leaf</tissue>
    </source>
</reference>
<name>A0A2P2JW66_RHIMU</name>
<protein>
    <submittedName>
        <fullName evidence="1">Uncharacterized protein</fullName>
    </submittedName>
</protein>
<sequence length="9" mass="1034">MKQRSRASA</sequence>
<accession>A0A2P2JW66</accession>
<dbReference type="EMBL" id="GGEC01017199">
    <property type="protein sequence ID" value="MBW97682.1"/>
    <property type="molecule type" value="Transcribed_RNA"/>
</dbReference>
<organism evidence="1">
    <name type="scientific">Rhizophora mucronata</name>
    <name type="common">Asiatic mangrove</name>
    <dbReference type="NCBI Taxonomy" id="61149"/>
    <lineage>
        <taxon>Eukaryota</taxon>
        <taxon>Viridiplantae</taxon>
        <taxon>Streptophyta</taxon>
        <taxon>Embryophyta</taxon>
        <taxon>Tracheophyta</taxon>
        <taxon>Spermatophyta</taxon>
        <taxon>Magnoliopsida</taxon>
        <taxon>eudicotyledons</taxon>
        <taxon>Gunneridae</taxon>
        <taxon>Pentapetalae</taxon>
        <taxon>rosids</taxon>
        <taxon>fabids</taxon>
        <taxon>Malpighiales</taxon>
        <taxon>Rhizophoraceae</taxon>
        <taxon>Rhizophora</taxon>
    </lineage>
</organism>
<proteinExistence type="predicted"/>